<reference evidence="3" key="1">
    <citation type="submission" date="2016-06" db="UniProtKB">
        <authorList>
            <consortium name="WormBaseParasite"/>
        </authorList>
    </citation>
    <scope>IDENTIFICATION</scope>
</reference>
<dbReference type="PROSITE" id="PS50031">
    <property type="entry name" value="EH"/>
    <property type="match status" value="1"/>
</dbReference>
<dbReference type="Pfam" id="PF12763">
    <property type="entry name" value="EH"/>
    <property type="match status" value="1"/>
</dbReference>
<evidence type="ECO:0000259" key="2">
    <source>
        <dbReference type="PROSITE" id="PS50031"/>
    </source>
</evidence>
<protein>
    <submittedName>
        <fullName evidence="3">EH domain-containing protein</fullName>
    </submittedName>
</protein>
<feature type="region of interest" description="Disordered" evidence="1">
    <location>
        <begin position="129"/>
        <end position="164"/>
    </location>
</feature>
<dbReference type="InterPro" id="IPR000261">
    <property type="entry name" value="EH_dom"/>
</dbReference>
<dbReference type="InterPro" id="IPR011992">
    <property type="entry name" value="EF-hand-dom_pair"/>
</dbReference>
<sequence>LKNRSIFAGFILQNGGVVPPSLLQEGRVPRFYHEAIARCGAATPSQLPNTGLVYNLMVTSRLPRAILGNIWSLVNRTLPGQLTRQEFFSCLALIALVQKGQPLSALSTMTSLPIPHLQACAPMAQYLPRPNVNSQKHEPGHPQTAAAAPNASNNPAAAGASLKSPQTTVVATSNSLSLLSDINFS</sequence>
<feature type="domain" description="EH" evidence="2">
    <location>
        <begin position="24"/>
        <end position="115"/>
    </location>
</feature>
<dbReference type="PANTHER" id="PTHR15463:SF2">
    <property type="entry name" value="SYNERGIN GAMMA"/>
    <property type="match status" value="1"/>
</dbReference>
<dbReference type="GO" id="GO:0030130">
    <property type="term" value="C:clathrin coat of trans-Golgi network vesicle"/>
    <property type="evidence" value="ECO:0007669"/>
    <property type="project" value="TreeGrafter"/>
</dbReference>
<accession>A0A183DBW9</accession>
<dbReference type="SUPFAM" id="SSF47473">
    <property type="entry name" value="EF-hand"/>
    <property type="match status" value="1"/>
</dbReference>
<dbReference type="PANTHER" id="PTHR15463">
    <property type="entry name" value="AP1 GAMMA SUBUNIT BINDING PROTEIN 1"/>
    <property type="match status" value="1"/>
</dbReference>
<organism evidence="3">
    <name type="scientific">Gongylonema pulchrum</name>
    <dbReference type="NCBI Taxonomy" id="637853"/>
    <lineage>
        <taxon>Eukaryota</taxon>
        <taxon>Metazoa</taxon>
        <taxon>Ecdysozoa</taxon>
        <taxon>Nematoda</taxon>
        <taxon>Chromadorea</taxon>
        <taxon>Rhabditida</taxon>
        <taxon>Spirurina</taxon>
        <taxon>Spiruromorpha</taxon>
        <taxon>Spiruroidea</taxon>
        <taxon>Gongylonematidae</taxon>
        <taxon>Gongylonema</taxon>
    </lineage>
</organism>
<dbReference type="AlphaFoldDB" id="A0A183DBW9"/>
<evidence type="ECO:0000256" key="1">
    <source>
        <dbReference type="SAM" id="MobiDB-lite"/>
    </source>
</evidence>
<name>A0A183DBW9_9BILA</name>
<proteinExistence type="predicted"/>
<dbReference type="InterPro" id="IPR039656">
    <property type="entry name" value="SYNRG"/>
</dbReference>
<dbReference type="Gene3D" id="1.10.238.10">
    <property type="entry name" value="EF-hand"/>
    <property type="match status" value="1"/>
</dbReference>
<feature type="compositionally biased region" description="Low complexity" evidence="1">
    <location>
        <begin position="145"/>
        <end position="161"/>
    </location>
</feature>
<evidence type="ECO:0000313" key="3">
    <source>
        <dbReference type="WBParaSite" id="GPUH_0000621801-mRNA-1"/>
    </source>
</evidence>
<dbReference type="WBParaSite" id="GPUH_0000621801-mRNA-1">
    <property type="protein sequence ID" value="GPUH_0000621801-mRNA-1"/>
    <property type="gene ID" value="GPUH_0000621801"/>
</dbReference>